<dbReference type="RefSeq" id="WP_376981599.1">
    <property type="nucleotide sequence ID" value="NZ_JBHLSV010000017.1"/>
</dbReference>
<dbReference type="InterPro" id="IPR025637">
    <property type="entry name" value="DUF4333"/>
</dbReference>
<protein>
    <submittedName>
        <fullName evidence="3">DUF4333 domain-containing protein</fullName>
    </submittedName>
</protein>
<dbReference type="PROSITE" id="PS51257">
    <property type="entry name" value="PROKAR_LIPOPROTEIN"/>
    <property type="match status" value="1"/>
</dbReference>
<evidence type="ECO:0000313" key="4">
    <source>
        <dbReference type="Proteomes" id="UP001589793"/>
    </source>
</evidence>
<comment type="caution">
    <text evidence="3">The sequence shown here is derived from an EMBL/GenBank/DDBJ whole genome shotgun (WGS) entry which is preliminary data.</text>
</comment>
<feature type="signal peptide" evidence="1">
    <location>
        <begin position="1"/>
        <end position="22"/>
    </location>
</feature>
<accession>A0ABV6RDC3</accession>
<dbReference type="EMBL" id="JBHLSV010000017">
    <property type="protein sequence ID" value="MFC0674992.1"/>
    <property type="molecule type" value="Genomic_DNA"/>
</dbReference>
<name>A0ABV6RDC3_9MICO</name>
<keyword evidence="1" id="KW-0732">Signal</keyword>
<reference evidence="3 4" key="1">
    <citation type="submission" date="2024-09" db="EMBL/GenBank/DDBJ databases">
        <authorList>
            <person name="Sun Q."/>
            <person name="Mori K."/>
        </authorList>
    </citation>
    <scope>NUCLEOTIDE SEQUENCE [LARGE SCALE GENOMIC DNA]</scope>
    <source>
        <strain evidence="3 4">CICC 10874</strain>
    </source>
</reference>
<gene>
    <name evidence="3" type="ORF">ACFFF6_13580</name>
</gene>
<evidence type="ECO:0000256" key="1">
    <source>
        <dbReference type="SAM" id="SignalP"/>
    </source>
</evidence>
<dbReference type="Pfam" id="PF14230">
    <property type="entry name" value="DUF4333"/>
    <property type="match status" value="1"/>
</dbReference>
<sequence length="106" mass="10494">MSARRIRPAALLLLPVATLALAGCSIGGASAVSQADVEQQVTDTLTQQVGQAPDSVDCPGDLPAEVGASLTCVLSAGGQTIDVAVTVTGVEDGTVSFDVQVADAVN</sequence>
<evidence type="ECO:0000259" key="2">
    <source>
        <dbReference type="Pfam" id="PF14230"/>
    </source>
</evidence>
<organism evidence="3 4">
    <name type="scientific">Brachybacterium hainanense</name>
    <dbReference type="NCBI Taxonomy" id="1541174"/>
    <lineage>
        <taxon>Bacteria</taxon>
        <taxon>Bacillati</taxon>
        <taxon>Actinomycetota</taxon>
        <taxon>Actinomycetes</taxon>
        <taxon>Micrococcales</taxon>
        <taxon>Dermabacteraceae</taxon>
        <taxon>Brachybacterium</taxon>
    </lineage>
</organism>
<dbReference type="Proteomes" id="UP001589793">
    <property type="component" value="Unassembled WGS sequence"/>
</dbReference>
<keyword evidence="4" id="KW-1185">Reference proteome</keyword>
<feature type="domain" description="DUF4333" evidence="2">
    <location>
        <begin position="20"/>
        <end position="91"/>
    </location>
</feature>
<evidence type="ECO:0000313" key="3">
    <source>
        <dbReference type="EMBL" id="MFC0674992.1"/>
    </source>
</evidence>
<feature type="chain" id="PRO_5045101298" evidence="1">
    <location>
        <begin position="23"/>
        <end position="106"/>
    </location>
</feature>
<proteinExistence type="predicted"/>